<feature type="domain" description="GST C-terminal" evidence="2">
    <location>
        <begin position="90"/>
        <end position="208"/>
    </location>
</feature>
<dbReference type="RefSeq" id="WP_131310951.1">
    <property type="nucleotide sequence ID" value="NZ_SJFN01000031.1"/>
</dbReference>
<dbReference type="SFLD" id="SFLDG01150">
    <property type="entry name" value="Main.1:_Beta-like"/>
    <property type="match status" value="1"/>
</dbReference>
<dbReference type="InterPro" id="IPR036249">
    <property type="entry name" value="Thioredoxin-like_sf"/>
</dbReference>
<dbReference type="Proteomes" id="UP000292781">
    <property type="component" value="Unassembled WGS sequence"/>
</dbReference>
<dbReference type="SFLD" id="SFLDS00019">
    <property type="entry name" value="Glutathione_Transferase_(cytos"/>
    <property type="match status" value="1"/>
</dbReference>
<dbReference type="AlphaFoldDB" id="A0A4Q9VIE2"/>
<keyword evidence="4" id="KW-1185">Reference proteome</keyword>
<sequence>MSEADVTLFHATNTRSSGMVYLLEELGVPYRIHRLSFAKGEHKAPAYLAINPMGKVPAIRHGDTVVTEQGAIALYLGDLFPERGLAPQMGDRDRGELLRWLFFYGSCFEPALCDRALKREPGKPSMMPYGTFEDMIATLTGQLAKGPWLLGEHFTVADALWGSALTWTTAFGLLPAIPEVSAYVARIAERPALARAKAIDAEAAAAGV</sequence>
<comment type="caution">
    <text evidence="3">The sequence shown here is derived from an EMBL/GenBank/DDBJ whole genome shotgun (WGS) entry which is preliminary data.</text>
</comment>
<dbReference type="Gene3D" id="1.20.1050.10">
    <property type="match status" value="1"/>
</dbReference>
<reference evidence="3 4" key="1">
    <citation type="submission" date="2019-02" db="EMBL/GenBank/DDBJ databases">
        <title>Siculibacillus lacustris gen. nov., sp. nov., a new rosette-forming bacterium isolated from a freshwater crater lake (Lake St. Ana, Romania).</title>
        <authorList>
            <person name="Felfoldi T."/>
            <person name="Marton Z."/>
            <person name="Szabo A."/>
            <person name="Mentes A."/>
            <person name="Boka K."/>
            <person name="Marialigeti K."/>
            <person name="Mathe I."/>
            <person name="Koncz M."/>
            <person name="Schumann P."/>
            <person name="Toth E."/>
        </authorList>
    </citation>
    <scope>NUCLEOTIDE SEQUENCE [LARGE SCALE GENOMIC DNA]</scope>
    <source>
        <strain evidence="3 4">SA-279</strain>
    </source>
</reference>
<dbReference type="PANTHER" id="PTHR44051:SF21">
    <property type="entry name" value="GLUTATHIONE S-TRANSFERASE FAMILY PROTEIN"/>
    <property type="match status" value="1"/>
</dbReference>
<dbReference type="CDD" id="cd03046">
    <property type="entry name" value="GST_N_GTT1_like"/>
    <property type="match status" value="1"/>
</dbReference>
<dbReference type="InterPro" id="IPR004045">
    <property type="entry name" value="Glutathione_S-Trfase_N"/>
</dbReference>
<dbReference type="OrthoDB" id="5740960at2"/>
<accession>A0A4Q9VIE2</accession>
<dbReference type="InterPro" id="IPR036282">
    <property type="entry name" value="Glutathione-S-Trfase_C_sf"/>
</dbReference>
<dbReference type="SUPFAM" id="SSF47616">
    <property type="entry name" value="GST C-terminal domain-like"/>
    <property type="match status" value="1"/>
</dbReference>
<dbReference type="PROSITE" id="PS50404">
    <property type="entry name" value="GST_NTER"/>
    <property type="match status" value="1"/>
</dbReference>
<evidence type="ECO:0000259" key="1">
    <source>
        <dbReference type="PROSITE" id="PS50404"/>
    </source>
</evidence>
<evidence type="ECO:0000313" key="4">
    <source>
        <dbReference type="Proteomes" id="UP000292781"/>
    </source>
</evidence>
<feature type="domain" description="GST N-terminal" evidence="1">
    <location>
        <begin position="3"/>
        <end position="84"/>
    </location>
</feature>
<proteinExistence type="predicted"/>
<protein>
    <submittedName>
        <fullName evidence="3">Glutathione S-transferase family protein</fullName>
    </submittedName>
</protein>
<dbReference type="InterPro" id="IPR010987">
    <property type="entry name" value="Glutathione-S-Trfase_C-like"/>
</dbReference>
<dbReference type="InterPro" id="IPR040079">
    <property type="entry name" value="Glutathione_S-Trfase"/>
</dbReference>
<organism evidence="3 4">
    <name type="scientific">Siculibacillus lacustris</name>
    <dbReference type="NCBI Taxonomy" id="1549641"/>
    <lineage>
        <taxon>Bacteria</taxon>
        <taxon>Pseudomonadati</taxon>
        <taxon>Pseudomonadota</taxon>
        <taxon>Alphaproteobacteria</taxon>
        <taxon>Hyphomicrobiales</taxon>
        <taxon>Ancalomicrobiaceae</taxon>
        <taxon>Siculibacillus</taxon>
    </lineage>
</organism>
<dbReference type="EMBL" id="SJFN01000031">
    <property type="protein sequence ID" value="TBW34746.1"/>
    <property type="molecule type" value="Genomic_DNA"/>
</dbReference>
<dbReference type="GO" id="GO:0016740">
    <property type="term" value="F:transferase activity"/>
    <property type="evidence" value="ECO:0007669"/>
    <property type="project" value="UniProtKB-KW"/>
</dbReference>
<dbReference type="CDD" id="cd03207">
    <property type="entry name" value="GST_C_8"/>
    <property type="match status" value="1"/>
</dbReference>
<dbReference type="PANTHER" id="PTHR44051">
    <property type="entry name" value="GLUTATHIONE S-TRANSFERASE-RELATED"/>
    <property type="match status" value="1"/>
</dbReference>
<keyword evidence="3" id="KW-0808">Transferase</keyword>
<evidence type="ECO:0000313" key="3">
    <source>
        <dbReference type="EMBL" id="TBW34746.1"/>
    </source>
</evidence>
<dbReference type="Pfam" id="PF02798">
    <property type="entry name" value="GST_N"/>
    <property type="match status" value="1"/>
</dbReference>
<dbReference type="PROSITE" id="PS50405">
    <property type="entry name" value="GST_CTER"/>
    <property type="match status" value="1"/>
</dbReference>
<dbReference type="Pfam" id="PF13410">
    <property type="entry name" value="GST_C_2"/>
    <property type="match status" value="1"/>
</dbReference>
<dbReference type="SFLD" id="SFLDG00358">
    <property type="entry name" value="Main_(cytGST)"/>
    <property type="match status" value="1"/>
</dbReference>
<dbReference type="SUPFAM" id="SSF52833">
    <property type="entry name" value="Thioredoxin-like"/>
    <property type="match status" value="1"/>
</dbReference>
<dbReference type="Gene3D" id="3.40.30.10">
    <property type="entry name" value="Glutaredoxin"/>
    <property type="match status" value="1"/>
</dbReference>
<evidence type="ECO:0000259" key="2">
    <source>
        <dbReference type="PROSITE" id="PS50405"/>
    </source>
</evidence>
<gene>
    <name evidence="3" type="ORF">EYW49_17650</name>
</gene>
<name>A0A4Q9VIE2_9HYPH</name>